<organism evidence="1 2">
    <name type="scientific">Aliikangiella maris</name>
    <dbReference type="NCBI Taxonomy" id="3162458"/>
    <lineage>
        <taxon>Bacteria</taxon>
        <taxon>Pseudomonadati</taxon>
        <taxon>Pseudomonadota</taxon>
        <taxon>Gammaproteobacteria</taxon>
        <taxon>Oceanospirillales</taxon>
        <taxon>Pleioneaceae</taxon>
        <taxon>Aliikangiella</taxon>
    </lineage>
</organism>
<name>A0ABV2BX72_9GAMM</name>
<dbReference type="InterPro" id="IPR018168">
    <property type="entry name" value="Ubi_Hdrlase_CS"/>
</dbReference>
<evidence type="ECO:0000313" key="2">
    <source>
        <dbReference type="Proteomes" id="UP001548189"/>
    </source>
</evidence>
<dbReference type="InterPro" id="IPR002938">
    <property type="entry name" value="FAD-bd"/>
</dbReference>
<keyword evidence="2" id="KW-1185">Reference proteome</keyword>
<dbReference type="Proteomes" id="UP001548189">
    <property type="component" value="Unassembled WGS sequence"/>
</dbReference>
<dbReference type="PROSITE" id="PS01304">
    <property type="entry name" value="UBIH"/>
    <property type="match status" value="1"/>
</dbReference>
<reference evidence="1 2" key="1">
    <citation type="submission" date="2024-06" db="EMBL/GenBank/DDBJ databases">
        <authorList>
            <person name="Li F."/>
        </authorList>
    </citation>
    <scope>NUCLEOTIDE SEQUENCE [LARGE SCALE GENOMIC DNA]</scope>
    <source>
        <strain evidence="1 2">GXAS 311</strain>
    </source>
</reference>
<dbReference type="PRINTS" id="PR00420">
    <property type="entry name" value="RNGMNOXGNASE"/>
</dbReference>
<accession>A0ABV2BX72</accession>
<dbReference type="NCBIfam" id="TIGR01988">
    <property type="entry name" value="Ubi-OHases"/>
    <property type="match status" value="1"/>
</dbReference>
<dbReference type="SUPFAM" id="SSF51905">
    <property type="entry name" value="FAD/NAD(P)-binding domain"/>
    <property type="match status" value="1"/>
</dbReference>
<protein>
    <submittedName>
        <fullName evidence="1">UbiH/UbiF/VisC/COQ6 family ubiquinone biosynthesis hydroxylase</fullName>
    </submittedName>
</protein>
<gene>
    <name evidence="1" type="ORF">ABVT43_13485</name>
</gene>
<dbReference type="PANTHER" id="PTHR43876">
    <property type="entry name" value="UBIQUINONE BIOSYNTHESIS MONOOXYGENASE COQ6, MITOCHONDRIAL"/>
    <property type="match status" value="1"/>
</dbReference>
<dbReference type="Gene3D" id="3.50.50.60">
    <property type="entry name" value="FAD/NAD(P)-binding domain"/>
    <property type="match status" value="2"/>
</dbReference>
<dbReference type="PANTHER" id="PTHR43876:SF7">
    <property type="entry name" value="UBIQUINONE BIOSYNTHESIS MONOOXYGENASE COQ6, MITOCHONDRIAL"/>
    <property type="match status" value="1"/>
</dbReference>
<dbReference type="InterPro" id="IPR010971">
    <property type="entry name" value="UbiH/COQ6"/>
</dbReference>
<dbReference type="InterPro" id="IPR036188">
    <property type="entry name" value="FAD/NAD-bd_sf"/>
</dbReference>
<dbReference type="Pfam" id="PF01494">
    <property type="entry name" value="FAD_binding_3"/>
    <property type="match status" value="1"/>
</dbReference>
<dbReference type="InterPro" id="IPR051205">
    <property type="entry name" value="UbiH/COQ6_monooxygenase"/>
</dbReference>
<comment type="caution">
    <text evidence="1">The sequence shown here is derived from an EMBL/GenBank/DDBJ whole genome shotgun (WGS) entry which is preliminary data.</text>
</comment>
<sequence>MTRNDMTRTDYDVLIVGGGMVGLAMAASLCDSSLKIGVLERQDFSSVDQPSLLTEQQVAANDYDIRVSAINPANQAFLSSFDVWQKIPSCRLANYEKMFVWDALGQGKIEFDAAKLGRAFLGTIVENRVLRAALYQRLMNTSNVTLLTNHSIDQIINLAASTNNESVTVALANGEQIKCRFLIGADGANSLVRQQLIIGNSSQPYEQSAYVVNVQCELPHQNTAWQRFTEFGPVAFLPLPDEKLCSIVWSIDTVQANALKLKNLTASAFAEKLASFFESRLGQLEIISPIQNFPLISQHSETYLTRRCALIGDAAHTIHPLAGQGVNLGLQDALSLSQQIKAQLSAGRDFTNIANLRAFERIRKQQNYLMQASMSGFKWLFGSNQMPVVLLRNSLLTQMNQLELVKQQFISHAMGI</sequence>
<keyword evidence="1" id="KW-0830">Ubiquinone</keyword>
<proteinExistence type="predicted"/>
<dbReference type="EMBL" id="JBEVCJ010000017">
    <property type="protein sequence ID" value="MET1256147.1"/>
    <property type="molecule type" value="Genomic_DNA"/>
</dbReference>
<evidence type="ECO:0000313" key="1">
    <source>
        <dbReference type="EMBL" id="MET1256147.1"/>
    </source>
</evidence>